<organism evidence="1 2">
    <name type="scientific">Smallanthus sonchifolius</name>
    <dbReference type="NCBI Taxonomy" id="185202"/>
    <lineage>
        <taxon>Eukaryota</taxon>
        <taxon>Viridiplantae</taxon>
        <taxon>Streptophyta</taxon>
        <taxon>Embryophyta</taxon>
        <taxon>Tracheophyta</taxon>
        <taxon>Spermatophyta</taxon>
        <taxon>Magnoliopsida</taxon>
        <taxon>eudicotyledons</taxon>
        <taxon>Gunneridae</taxon>
        <taxon>Pentapetalae</taxon>
        <taxon>asterids</taxon>
        <taxon>campanulids</taxon>
        <taxon>Asterales</taxon>
        <taxon>Asteraceae</taxon>
        <taxon>Asteroideae</taxon>
        <taxon>Heliantheae alliance</taxon>
        <taxon>Millerieae</taxon>
        <taxon>Smallanthus</taxon>
    </lineage>
</organism>
<comment type="caution">
    <text evidence="1">The sequence shown here is derived from an EMBL/GenBank/DDBJ whole genome shotgun (WGS) entry which is preliminary data.</text>
</comment>
<reference evidence="1 2" key="2">
    <citation type="journal article" date="2022" name="Mol. Ecol. Resour.">
        <title>The genomes of chicory, endive, great burdock and yacon provide insights into Asteraceae paleo-polyploidization history and plant inulin production.</title>
        <authorList>
            <person name="Fan W."/>
            <person name="Wang S."/>
            <person name="Wang H."/>
            <person name="Wang A."/>
            <person name="Jiang F."/>
            <person name="Liu H."/>
            <person name="Zhao H."/>
            <person name="Xu D."/>
            <person name="Zhang Y."/>
        </authorList>
    </citation>
    <scope>NUCLEOTIDE SEQUENCE [LARGE SCALE GENOMIC DNA]</scope>
    <source>
        <strain evidence="2">cv. Yunnan</strain>
        <tissue evidence="1">Leaves</tissue>
    </source>
</reference>
<dbReference type="EMBL" id="CM042035">
    <property type="protein sequence ID" value="KAI3754731.1"/>
    <property type="molecule type" value="Genomic_DNA"/>
</dbReference>
<accession>A0ACB9E7M9</accession>
<proteinExistence type="predicted"/>
<evidence type="ECO:0000313" key="1">
    <source>
        <dbReference type="EMBL" id="KAI3754731.1"/>
    </source>
</evidence>
<sequence length="80" mass="9119">MSKHCNTTTASLHRQPLMSPHQSFLLQVVHETINVGTKIDAALQAQVKLRHRWTFSTEHRRTGLTTLSILIGFLYHIIEG</sequence>
<reference evidence="2" key="1">
    <citation type="journal article" date="2022" name="Mol. Ecol. Resour.">
        <title>The genomes of chicory, endive, great burdock and yacon provide insights into Asteraceae palaeo-polyploidization history and plant inulin production.</title>
        <authorList>
            <person name="Fan W."/>
            <person name="Wang S."/>
            <person name="Wang H."/>
            <person name="Wang A."/>
            <person name="Jiang F."/>
            <person name="Liu H."/>
            <person name="Zhao H."/>
            <person name="Xu D."/>
            <person name="Zhang Y."/>
        </authorList>
    </citation>
    <scope>NUCLEOTIDE SEQUENCE [LARGE SCALE GENOMIC DNA]</scope>
    <source>
        <strain evidence="2">cv. Yunnan</strain>
    </source>
</reference>
<evidence type="ECO:0000313" key="2">
    <source>
        <dbReference type="Proteomes" id="UP001056120"/>
    </source>
</evidence>
<gene>
    <name evidence="1" type="ORF">L1987_54520</name>
</gene>
<protein>
    <submittedName>
        <fullName evidence="1">Uncharacterized protein</fullName>
    </submittedName>
</protein>
<dbReference type="Proteomes" id="UP001056120">
    <property type="component" value="Linkage Group LG18"/>
</dbReference>
<name>A0ACB9E7M9_9ASTR</name>
<keyword evidence="2" id="KW-1185">Reference proteome</keyword>